<keyword evidence="4 5" id="KW-0472">Membrane</keyword>
<dbReference type="EMBL" id="ML995885">
    <property type="protein sequence ID" value="KAF2765746.1"/>
    <property type="molecule type" value="Genomic_DNA"/>
</dbReference>
<dbReference type="SUPFAM" id="SSF103473">
    <property type="entry name" value="MFS general substrate transporter"/>
    <property type="match status" value="1"/>
</dbReference>
<organism evidence="6 7">
    <name type="scientific">Teratosphaeria nubilosa</name>
    <dbReference type="NCBI Taxonomy" id="161662"/>
    <lineage>
        <taxon>Eukaryota</taxon>
        <taxon>Fungi</taxon>
        <taxon>Dikarya</taxon>
        <taxon>Ascomycota</taxon>
        <taxon>Pezizomycotina</taxon>
        <taxon>Dothideomycetes</taxon>
        <taxon>Dothideomycetidae</taxon>
        <taxon>Mycosphaerellales</taxon>
        <taxon>Teratosphaeriaceae</taxon>
        <taxon>Teratosphaeria</taxon>
    </lineage>
</organism>
<evidence type="ECO:0000256" key="5">
    <source>
        <dbReference type="SAM" id="Phobius"/>
    </source>
</evidence>
<sequence>MAMLKGRMPKLRYHGPYVQNFICGICVGFSAGIYVALNLLGAGGGRASSAQMTQIVNATLCSVWFFSASFGGSILNLLGPGITMCIGVLCYVVYVGALWYFDTVGQLGYPIASGVIIGIGAGMVFVTSGYIQTSYPEEREKGRYITTQLNLEALGSVIGGIIPVIINRNSATTAGVPHSVYISFISIMTCAGFSALLLLPPHKLRRDDGSIVAVDKARGPWEEFRANLLVFTDWKLLLMVPAFLPAECFLVFTGSVNSYHNDLRARCLLAFMAQLLQIPCGLGLQVILDHKAWSRRKRGLIGLTAVVVPLVAAWIWQFIRVRDYKRHQTRTNPTDWSDGEFGWIFVLFMLTSISCNLWHYVVTYYIGALTNSPVKLAHYMGVFRGFMGAGEAICFGIDSLKIPFIDEAGGIFAFFLAGIIAFYYLGWFHIDDSNYFKDGEVGAIVPNHILQEKGMEGQPEEIFRAGSTKGVDDEVAAKA</sequence>
<feature type="transmembrane region" description="Helical" evidence="5">
    <location>
        <begin position="107"/>
        <end position="128"/>
    </location>
</feature>
<keyword evidence="3 5" id="KW-1133">Transmembrane helix</keyword>
<dbReference type="PANTHER" id="PTHR23294:SF59">
    <property type="entry name" value="UNC93-LIKE PROTEIN C922.05C"/>
    <property type="match status" value="1"/>
</dbReference>
<dbReference type="Gene3D" id="1.20.1250.20">
    <property type="entry name" value="MFS general substrate transporter like domains"/>
    <property type="match status" value="1"/>
</dbReference>
<gene>
    <name evidence="6" type="ORF">EJ03DRAFT_318915</name>
</gene>
<dbReference type="AlphaFoldDB" id="A0A6G1KYP4"/>
<accession>A0A6G1KYP4</accession>
<proteinExistence type="predicted"/>
<name>A0A6G1KYP4_9PEZI</name>
<dbReference type="Proteomes" id="UP000799436">
    <property type="component" value="Unassembled WGS sequence"/>
</dbReference>
<comment type="subcellular location">
    <subcellularLocation>
        <location evidence="1">Membrane</location>
        <topology evidence="1">Multi-pass membrane protein</topology>
    </subcellularLocation>
</comment>
<evidence type="ECO:0000256" key="3">
    <source>
        <dbReference type="ARBA" id="ARBA00022989"/>
    </source>
</evidence>
<feature type="transmembrane region" description="Helical" evidence="5">
    <location>
        <begin position="300"/>
        <end position="321"/>
    </location>
</feature>
<feature type="transmembrane region" description="Helical" evidence="5">
    <location>
        <begin position="408"/>
        <end position="427"/>
    </location>
</feature>
<feature type="transmembrane region" description="Helical" evidence="5">
    <location>
        <begin position="21"/>
        <end position="43"/>
    </location>
</feature>
<feature type="transmembrane region" description="Helical" evidence="5">
    <location>
        <begin position="178"/>
        <end position="199"/>
    </location>
</feature>
<dbReference type="PANTHER" id="PTHR23294">
    <property type="entry name" value="ET TRANSLATION PRODUCT-RELATED"/>
    <property type="match status" value="1"/>
</dbReference>
<evidence type="ECO:0000256" key="1">
    <source>
        <dbReference type="ARBA" id="ARBA00004141"/>
    </source>
</evidence>
<evidence type="ECO:0008006" key="8">
    <source>
        <dbReference type="Google" id="ProtNLM"/>
    </source>
</evidence>
<feature type="transmembrane region" description="Helical" evidence="5">
    <location>
        <begin position="149"/>
        <end position="166"/>
    </location>
</feature>
<feature type="transmembrane region" description="Helical" evidence="5">
    <location>
        <begin position="82"/>
        <end position="101"/>
    </location>
</feature>
<dbReference type="InterPro" id="IPR036259">
    <property type="entry name" value="MFS_trans_sf"/>
</dbReference>
<evidence type="ECO:0000313" key="6">
    <source>
        <dbReference type="EMBL" id="KAF2765746.1"/>
    </source>
</evidence>
<feature type="transmembrane region" description="Helical" evidence="5">
    <location>
        <begin position="268"/>
        <end position="288"/>
    </location>
</feature>
<dbReference type="OrthoDB" id="196103at2759"/>
<keyword evidence="7" id="KW-1185">Reference proteome</keyword>
<feature type="transmembrane region" description="Helical" evidence="5">
    <location>
        <begin position="236"/>
        <end position="256"/>
    </location>
</feature>
<evidence type="ECO:0000256" key="2">
    <source>
        <dbReference type="ARBA" id="ARBA00022692"/>
    </source>
</evidence>
<feature type="transmembrane region" description="Helical" evidence="5">
    <location>
        <begin position="341"/>
        <end position="361"/>
    </location>
</feature>
<evidence type="ECO:0000313" key="7">
    <source>
        <dbReference type="Proteomes" id="UP000799436"/>
    </source>
</evidence>
<dbReference type="InterPro" id="IPR051617">
    <property type="entry name" value="UNC-93-like_regulator"/>
</dbReference>
<dbReference type="InterPro" id="IPR011701">
    <property type="entry name" value="MFS"/>
</dbReference>
<dbReference type="GO" id="GO:0016020">
    <property type="term" value="C:membrane"/>
    <property type="evidence" value="ECO:0007669"/>
    <property type="project" value="UniProtKB-SubCell"/>
</dbReference>
<dbReference type="GO" id="GO:0022857">
    <property type="term" value="F:transmembrane transporter activity"/>
    <property type="evidence" value="ECO:0007669"/>
    <property type="project" value="InterPro"/>
</dbReference>
<evidence type="ECO:0000256" key="4">
    <source>
        <dbReference type="ARBA" id="ARBA00023136"/>
    </source>
</evidence>
<protein>
    <recommendedName>
        <fullName evidence="8">MFS general substrate transporter</fullName>
    </recommendedName>
</protein>
<dbReference type="Pfam" id="PF07690">
    <property type="entry name" value="MFS_1"/>
    <property type="match status" value="1"/>
</dbReference>
<keyword evidence="2 5" id="KW-0812">Transmembrane</keyword>
<reference evidence="6" key="1">
    <citation type="journal article" date="2020" name="Stud. Mycol.">
        <title>101 Dothideomycetes genomes: a test case for predicting lifestyles and emergence of pathogens.</title>
        <authorList>
            <person name="Haridas S."/>
            <person name="Albert R."/>
            <person name="Binder M."/>
            <person name="Bloem J."/>
            <person name="Labutti K."/>
            <person name="Salamov A."/>
            <person name="Andreopoulos B."/>
            <person name="Baker S."/>
            <person name="Barry K."/>
            <person name="Bills G."/>
            <person name="Bluhm B."/>
            <person name="Cannon C."/>
            <person name="Castanera R."/>
            <person name="Culley D."/>
            <person name="Daum C."/>
            <person name="Ezra D."/>
            <person name="Gonzalez J."/>
            <person name="Henrissat B."/>
            <person name="Kuo A."/>
            <person name="Liang C."/>
            <person name="Lipzen A."/>
            <person name="Lutzoni F."/>
            <person name="Magnuson J."/>
            <person name="Mondo S."/>
            <person name="Nolan M."/>
            <person name="Ohm R."/>
            <person name="Pangilinan J."/>
            <person name="Park H.-J."/>
            <person name="Ramirez L."/>
            <person name="Alfaro M."/>
            <person name="Sun H."/>
            <person name="Tritt A."/>
            <person name="Yoshinaga Y."/>
            <person name="Zwiers L.-H."/>
            <person name="Turgeon B."/>
            <person name="Goodwin S."/>
            <person name="Spatafora J."/>
            <person name="Crous P."/>
            <person name="Grigoriev I."/>
        </authorList>
    </citation>
    <scope>NUCLEOTIDE SEQUENCE</scope>
    <source>
        <strain evidence="6">CBS 116005</strain>
    </source>
</reference>